<keyword evidence="2" id="KW-1185">Reference proteome</keyword>
<proteinExistence type="predicted"/>
<evidence type="ECO:0000313" key="2">
    <source>
        <dbReference type="Proteomes" id="UP000250078"/>
    </source>
</evidence>
<sequence length="399" mass="45141">MRLPFRAEQIGSLIRPSSLVSARDKSNASTYSSLDQSSEDVKSLTGSAIRVALAQQLQRRIRPLTNGEYPRHIFYAGFFEALDGMEVLPSLPIPEGFRRDFPTIETLQKLGIKTRLAVVATGKIRWVRSAYLKEWEDMKQILAELCGESADQNINYDGSRKLWRECRMTMPAITWQYMVLKHGTAWSPSSSYTGDKEYLEDLAAAYRQEIKVLYDAGLRNIQIDDPNMTYFITESFLSGCQKDGVDSDELLDAYIWAHNLCLVGKPADLHERIARKLFQETQYDTFYLEYDTERAGGFEPLRFLPREKNIVLGVVSTKMAGLEDIDMLEDKVREAAKVIARAQSGTVEEVLKEQIGVSPQCGFSSMSQGGGTGVTEDRMWEKLELVRELAKRMWPNGGA</sequence>
<dbReference type="EMBL" id="KV748243">
    <property type="protein sequence ID" value="OCK88401.1"/>
    <property type="molecule type" value="Genomic_DNA"/>
</dbReference>
<protein>
    <submittedName>
        <fullName evidence="1">UROD/MetE-like protein</fullName>
    </submittedName>
</protein>
<organism evidence="1 2">
    <name type="scientific">Cenococcum geophilum 1.58</name>
    <dbReference type="NCBI Taxonomy" id="794803"/>
    <lineage>
        <taxon>Eukaryota</taxon>
        <taxon>Fungi</taxon>
        <taxon>Dikarya</taxon>
        <taxon>Ascomycota</taxon>
        <taxon>Pezizomycotina</taxon>
        <taxon>Dothideomycetes</taxon>
        <taxon>Pleosporomycetidae</taxon>
        <taxon>Gloniales</taxon>
        <taxon>Gloniaceae</taxon>
        <taxon>Cenococcum</taxon>
    </lineage>
</organism>
<reference evidence="1 2" key="1">
    <citation type="journal article" date="2016" name="Nat. Commun.">
        <title>Ectomycorrhizal ecology is imprinted in the genome of the dominant symbiotic fungus Cenococcum geophilum.</title>
        <authorList>
            <consortium name="DOE Joint Genome Institute"/>
            <person name="Peter M."/>
            <person name="Kohler A."/>
            <person name="Ohm R.A."/>
            <person name="Kuo A."/>
            <person name="Krutzmann J."/>
            <person name="Morin E."/>
            <person name="Arend M."/>
            <person name="Barry K.W."/>
            <person name="Binder M."/>
            <person name="Choi C."/>
            <person name="Clum A."/>
            <person name="Copeland A."/>
            <person name="Grisel N."/>
            <person name="Haridas S."/>
            <person name="Kipfer T."/>
            <person name="LaButti K."/>
            <person name="Lindquist E."/>
            <person name="Lipzen A."/>
            <person name="Maire R."/>
            <person name="Meier B."/>
            <person name="Mihaltcheva S."/>
            <person name="Molinier V."/>
            <person name="Murat C."/>
            <person name="Poggeler S."/>
            <person name="Quandt C.A."/>
            <person name="Sperisen C."/>
            <person name="Tritt A."/>
            <person name="Tisserant E."/>
            <person name="Crous P.W."/>
            <person name="Henrissat B."/>
            <person name="Nehls U."/>
            <person name="Egli S."/>
            <person name="Spatafora J.W."/>
            <person name="Grigoriev I.V."/>
            <person name="Martin F.M."/>
        </authorList>
    </citation>
    <scope>NUCLEOTIDE SEQUENCE [LARGE SCALE GENOMIC DNA]</scope>
    <source>
        <strain evidence="1 2">1.58</strain>
    </source>
</reference>
<accession>A0ACC8EQC3</accession>
<name>A0ACC8EQC3_9PEZI</name>
<gene>
    <name evidence="1" type="ORF">K441DRAFT_690617</name>
</gene>
<evidence type="ECO:0000313" key="1">
    <source>
        <dbReference type="EMBL" id="OCK88401.1"/>
    </source>
</evidence>
<dbReference type="Proteomes" id="UP000250078">
    <property type="component" value="Unassembled WGS sequence"/>
</dbReference>